<evidence type="ECO:0008006" key="3">
    <source>
        <dbReference type="Google" id="ProtNLM"/>
    </source>
</evidence>
<evidence type="ECO:0000313" key="2">
    <source>
        <dbReference type="Proteomes" id="UP001596174"/>
    </source>
</evidence>
<gene>
    <name evidence="1" type="ORF">ACFP3V_13725</name>
</gene>
<dbReference type="RefSeq" id="WP_380583264.1">
    <property type="nucleotide sequence ID" value="NZ_JBHSQJ010000054.1"/>
</dbReference>
<name>A0ABW1G3U4_9ACTN</name>
<sequence>MGVLTWLTIPVAAGILAALWGSWSARTRAKPGDSDTLAGYERFREAMERKPGQP</sequence>
<reference evidence="2" key="1">
    <citation type="journal article" date="2019" name="Int. J. Syst. Evol. Microbiol.">
        <title>The Global Catalogue of Microorganisms (GCM) 10K type strain sequencing project: providing services to taxonomists for standard genome sequencing and annotation.</title>
        <authorList>
            <consortium name="The Broad Institute Genomics Platform"/>
            <consortium name="The Broad Institute Genome Sequencing Center for Infectious Disease"/>
            <person name="Wu L."/>
            <person name="Ma J."/>
        </authorList>
    </citation>
    <scope>NUCLEOTIDE SEQUENCE [LARGE SCALE GENOMIC DNA]</scope>
    <source>
        <strain evidence="2">JCM 4816</strain>
    </source>
</reference>
<comment type="caution">
    <text evidence="1">The sequence shown here is derived from an EMBL/GenBank/DDBJ whole genome shotgun (WGS) entry which is preliminary data.</text>
</comment>
<dbReference type="EMBL" id="JBHSQJ010000054">
    <property type="protein sequence ID" value="MFC5908267.1"/>
    <property type="molecule type" value="Genomic_DNA"/>
</dbReference>
<organism evidence="1 2">
    <name type="scientific">Streptacidiphilus monticola</name>
    <dbReference type="NCBI Taxonomy" id="2161674"/>
    <lineage>
        <taxon>Bacteria</taxon>
        <taxon>Bacillati</taxon>
        <taxon>Actinomycetota</taxon>
        <taxon>Actinomycetes</taxon>
        <taxon>Kitasatosporales</taxon>
        <taxon>Streptomycetaceae</taxon>
        <taxon>Streptacidiphilus</taxon>
    </lineage>
</organism>
<keyword evidence="2" id="KW-1185">Reference proteome</keyword>
<protein>
    <recommendedName>
        <fullName evidence="3">SHOCT domain-containing protein</fullName>
    </recommendedName>
</protein>
<evidence type="ECO:0000313" key="1">
    <source>
        <dbReference type="EMBL" id="MFC5908267.1"/>
    </source>
</evidence>
<dbReference type="Proteomes" id="UP001596174">
    <property type="component" value="Unassembled WGS sequence"/>
</dbReference>
<proteinExistence type="predicted"/>
<accession>A0ABW1G3U4</accession>